<gene>
    <name evidence="2" type="ORF">FC78_GL001630</name>
</gene>
<dbReference type="SMART" id="SM00347">
    <property type="entry name" value="HTH_MARR"/>
    <property type="match status" value="1"/>
</dbReference>
<dbReference type="InterPro" id="IPR039422">
    <property type="entry name" value="MarR/SlyA-like"/>
</dbReference>
<feature type="domain" description="HTH marR-type" evidence="1">
    <location>
        <begin position="2"/>
        <end position="138"/>
    </location>
</feature>
<proteinExistence type="predicted"/>
<evidence type="ECO:0000259" key="1">
    <source>
        <dbReference type="PROSITE" id="PS50995"/>
    </source>
</evidence>
<dbReference type="InterPro" id="IPR036390">
    <property type="entry name" value="WH_DNA-bd_sf"/>
</dbReference>
<dbReference type="EMBL" id="AZDY01000037">
    <property type="protein sequence ID" value="KRK82827.1"/>
    <property type="molecule type" value="Genomic_DNA"/>
</dbReference>
<dbReference type="PROSITE" id="PS50995">
    <property type="entry name" value="HTH_MARR_2"/>
    <property type="match status" value="1"/>
</dbReference>
<organism evidence="2 3">
    <name type="scientific">Companilactobacillus bobalius DSM 19674</name>
    <dbReference type="NCBI Taxonomy" id="1423788"/>
    <lineage>
        <taxon>Bacteria</taxon>
        <taxon>Bacillati</taxon>
        <taxon>Bacillota</taxon>
        <taxon>Bacilli</taxon>
        <taxon>Lactobacillales</taxon>
        <taxon>Lactobacillaceae</taxon>
        <taxon>Companilactobacillus</taxon>
        <taxon>Companilactobacillus bobalius</taxon>
    </lineage>
</organism>
<dbReference type="OrthoDB" id="2608887at2"/>
<dbReference type="PANTHER" id="PTHR33164:SF57">
    <property type="entry name" value="MARR-FAMILY TRANSCRIPTIONAL REGULATOR"/>
    <property type="match status" value="1"/>
</dbReference>
<sequence>MDNQLIESLVSIVSFFNRTDRDQAFIKQAGVDLEAVSFQLFVTIGRMQPTNVSDLANLLGKSHSSVSRQIDKLERKQLVTTKDGEQDARVRSIVLSESGEKLKKILDQTRVEMIDSALKDWSEDEKRALLDNLDHLAKTLKEIK</sequence>
<keyword evidence="3" id="KW-1185">Reference proteome</keyword>
<accession>A0A0R1KHF0</accession>
<comment type="caution">
    <text evidence="2">The sequence shown here is derived from an EMBL/GenBank/DDBJ whole genome shotgun (WGS) entry which is preliminary data.</text>
</comment>
<dbReference type="InterPro" id="IPR036388">
    <property type="entry name" value="WH-like_DNA-bd_sf"/>
</dbReference>
<protein>
    <submittedName>
        <fullName evidence="2">Transcriptional regulator</fullName>
    </submittedName>
</protein>
<evidence type="ECO:0000313" key="3">
    <source>
        <dbReference type="Proteomes" id="UP000051515"/>
    </source>
</evidence>
<dbReference type="Gene3D" id="1.10.10.10">
    <property type="entry name" value="Winged helix-like DNA-binding domain superfamily/Winged helix DNA-binding domain"/>
    <property type="match status" value="1"/>
</dbReference>
<dbReference type="Pfam" id="PF01047">
    <property type="entry name" value="MarR"/>
    <property type="match status" value="1"/>
</dbReference>
<name>A0A0R1KHF0_9LACO</name>
<dbReference type="AlphaFoldDB" id="A0A0R1KHF0"/>
<reference evidence="2 3" key="1">
    <citation type="journal article" date="2015" name="Genome Announc.">
        <title>Expanding the biotechnology potential of lactobacilli through comparative genomics of 213 strains and associated genera.</title>
        <authorList>
            <person name="Sun Z."/>
            <person name="Harris H.M."/>
            <person name="McCann A."/>
            <person name="Guo C."/>
            <person name="Argimon S."/>
            <person name="Zhang W."/>
            <person name="Yang X."/>
            <person name="Jeffery I.B."/>
            <person name="Cooney J.C."/>
            <person name="Kagawa T.F."/>
            <person name="Liu W."/>
            <person name="Song Y."/>
            <person name="Salvetti E."/>
            <person name="Wrobel A."/>
            <person name="Rasinkangas P."/>
            <person name="Parkhill J."/>
            <person name="Rea M.C."/>
            <person name="O'Sullivan O."/>
            <person name="Ritari J."/>
            <person name="Douillard F.P."/>
            <person name="Paul Ross R."/>
            <person name="Yang R."/>
            <person name="Briner A.E."/>
            <person name="Felis G.E."/>
            <person name="de Vos W.M."/>
            <person name="Barrangou R."/>
            <person name="Klaenhammer T.R."/>
            <person name="Caufield P.W."/>
            <person name="Cui Y."/>
            <person name="Zhang H."/>
            <person name="O'Toole P.W."/>
        </authorList>
    </citation>
    <scope>NUCLEOTIDE SEQUENCE [LARGE SCALE GENOMIC DNA]</scope>
    <source>
        <strain evidence="2 3">DSM 19674</strain>
    </source>
</reference>
<dbReference type="InterPro" id="IPR000835">
    <property type="entry name" value="HTH_MarR-typ"/>
</dbReference>
<dbReference type="PATRIC" id="fig|1423788.3.peg.1681"/>
<dbReference type="GO" id="GO:0003700">
    <property type="term" value="F:DNA-binding transcription factor activity"/>
    <property type="evidence" value="ECO:0007669"/>
    <property type="project" value="InterPro"/>
</dbReference>
<evidence type="ECO:0000313" key="2">
    <source>
        <dbReference type="EMBL" id="KRK82827.1"/>
    </source>
</evidence>
<dbReference type="STRING" id="1423788.FC78_GL001630"/>
<dbReference type="SUPFAM" id="SSF46785">
    <property type="entry name" value="Winged helix' DNA-binding domain"/>
    <property type="match status" value="1"/>
</dbReference>
<dbReference type="GO" id="GO:0006950">
    <property type="term" value="P:response to stress"/>
    <property type="evidence" value="ECO:0007669"/>
    <property type="project" value="TreeGrafter"/>
</dbReference>
<dbReference type="RefSeq" id="WP_056951949.1">
    <property type="nucleotide sequence ID" value="NZ_AZDY01000037.1"/>
</dbReference>
<dbReference type="PANTHER" id="PTHR33164">
    <property type="entry name" value="TRANSCRIPTIONAL REGULATOR, MARR FAMILY"/>
    <property type="match status" value="1"/>
</dbReference>
<dbReference type="Proteomes" id="UP000051515">
    <property type="component" value="Unassembled WGS sequence"/>
</dbReference>